<evidence type="ECO:0000256" key="6">
    <source>
        <dbReference type="RuleBase" id="RU366058"/>
    </source>
</evidence>
<proteinExistence type="inferred from homology"/>
<evidence type="ECO:0000256" key="2">
    <source>
        <dbReference type="ARBA" id="ARBA00022475"/>
    </source>
</evidence>
<dbReference type="Proteomes" id="UP001209681">
    <property type="component" value="Unassembled WGS sequence"/>
</dbReference>
<feature type="transmembrane region" description="Helical" evidence="6">
    <location>
        <begin position="193"/>
        <end position="212"/>
    </location>
</feature>
<reference evidence="8 9" key="1">
    <citation type="submission" date="2022-11" db="EMBL/GenBank/DDBJ databases">
        <title>Desulfobotulus tamanensis H1 sp. nov. - anaerobic, alkaliphilic, sulphate reducing bacterium isolated from terrestrial mud volcano.</title>
        <authorList>
            <person name="Frolova A."/>
            <person name="Merkel A.Y."/>
            <person name="Slobodkin A.I."/>
        </authorList>
    </citation>
    <scope>NUCLEOTIDE SEQUENCE [LARGE SCALE GENOMIC DNA]</scope>
    <source>
        <strain evidence="8 9">H1</strain>
    </source>
</reference>
<dbReference type="PANTHER" id="PTHR12677">
    <property type="entry name" value="GOLGI APPARATUS MEMBRANE PROTEIN TVP38-RELATED"/>
    <property type="match status" value="1"/>
</dbReference>
<comment type="subcellular location">
    <subcellularLocation>
        <location evidence="1 6">Cell membrane</location>
        <topology evidence="1 6">Multi-pass membrane protein</topology>
    </subcellularLocation>
</comment>
<keyword evidence="3 6" id="KW-0812">Transmembrane</keyword>
<evidence type="ECO:0000313" key="9">
    <source>
        <dbReference type="Proteomes" id="UP001209681"/>
    </source>
</evidence>
<keyword evidence="9" id="KW-1185">Reference proteome</keyword>
<feature type="transmembrane region" description="Helical" evidence="6">
    <location>
        <begin position="50"/>
        <end position="77"/>
    </location>
</feature>
<keyword evidence="2 6" id="KW-1003">Cell membrane</keyword>
<sequence length="221" mass="24240">MKKQLPIWLKPLIFVLGLGVLIAGARFAGLDTQLGNLREWIQGLGLMGPVIFSLLYALAAILAIPGSALTIMAGALFGSITGSISVIIGATLGASLCFLISRYLARDALAKLLENNEKFRKLDDLTEKNGAIIVAITRLVPLFPFNLLNYGFGLTRIPFKIYVFWSFFCMMPGTILYVVGTDIITKAITEGRIPWPLAAVFLLVFVLLFFLVKKARQNMRG</sequence>
<gene>
    <name evidence="8" type="ORF">OOT00_05985</name>
</gene>
<feature type="transmembrane region" description="Helical" evidence="6">
    <location>
        <begin position="162"/>
        <end position="181"/>
    </location>
</feature>
<evidence type="ECO:0000313" key="8">
    <source>
        <dbReference type="EMBL" id="MCW7753537.1"/>
    </source>
</evidence>
<keyword evidence="4 6" id="KW-1133">Transmembrane helix</keyword>
<name>A0ABT3N7U4_9BACT</name>
<accession>A0ABT3N7U4</accession>
<dbReference type="Pfam" id="PF09335">
    <property type="entry name" value="VTT_dom"/>
    <property type="match status" value="1"/>
</dbReference>
<dbReference type="PANTHER" id="PTHR12677:SF59">
    <property type="entry name" value="GOLGI APPARATUS MEMBRANE PROTEIN TVP38-RELATED"/>
    <property type="match status" value="1"/>
</dbReference>
<protein>
    <recommendedName>
        <fullName evidence="6">TVP38/TMEM64 family membrane protein</fullName>
    </recommendedName>
</protein>
<keyword evidence="5 6" id="KW-0472">Membrane</keyword>
<dbReference type="RefSeq" id="WP_265424407.1">
    <property type="nucleotide sequence ID" value="NZ_JAPFPW010000005.1"/>
</dbReference>
<comment type="caution">
    <text evidence="8">The sequence shown here is derived from an EMBL/GenBank/DDBJ whole genome shotgun (WGS) entry which is preliminary data.</text>
</comment>
<evidence type="ECO:0000259" key="7">
    <source>
        <dbReference type="Pfam" id="PF09335"/>
    </source>
</evidence>
<dbReference type="InterPro" id="IPR032816">
    <property type="entry name" value="VTT_dom"/>
</dbReference>
<feature type="transmembrane region" description="Helical" evidence="6">
    <location>
        <begin position="12"/>
        <end position="30"/>
    </location>
</feature>
<dbReference type="InterPro" id="IPR015414">
    <property type="entry name" value="TMEM64"/>
</dbReference>
<dbReference type="EMBL" id="JAPFPW010000005">
    <property type="protein sequence ID" value="MCW7753537.1"/>
    <property type="molecule type" value="Genomic_DNA"/>
</dbReference>
<feature type="transmembrane region" description="Helical" evidence="6">
    <location>
        <begin position="130"/>
        <end position="150"/>
    </location>
</feature>
<evidence type="ECO:0000256" key="5">
    <source>
        <dbReference type="ARBA" id="ARBA00023136"/>
    </source>
</evidence>
<organism evidence="8 9">
    <name type="scientific">Desulfobotulus pelophilus</name>
    <dbReference type="NCBI Taxonomy" id="2823377"/>
    <lineage>
        <taxon>Bacteria</taxon>
        <taxon>Pseudomonadati</taxon>
        <taxon>Thermodesulfobacteriota</taxon>
        <taxon>Desulfobacteria</taxon>
        <taxon>Desulfobacterales</taxon>
        <taxon>Desulfobacteraceae</taxon>
        <taxon>Desulfobotulus</taxon>
    </lineage>
</organism>
<comment type="similarity">
    <text evidence="6">Belongs to the TVP38/TMEM64 family.</text>
</comment>
<feature type="domain" description="VTT" evidence="7">
    <location>
        <begin position="64"/>
        <end position="179"/>
    </location>
</feature>
<evidence type="ECO:0000256" key="3">
    <source>
        <dbReference type="ARBA" id="ARBA00022692"/>
    </source>
</evidence>
<evidence type="ECO:0000256" key="1">
    <source>
        <dbReference type="ARBA" id="ARBA00004651"/>
    </source>
</evidence>
<feature type="transmembrane region" description="Helical" evidence="6">
    <location>
        <begin position="84"/>
        <end position="105"/>
    </location>
</feature>
<evidence type="ECO:0000256" key="4">
    <source>
        <dbReference type="ARBA" id="ARBA00022989"/>
    </source>
</evidence>